<dbReference type="InterPro" id="IPR001867">
    <property type="entry name" value="OmpR/PhoB-type_DNA-bd"/>
</dbReference>
<dbReference type="PANTHER" id="PTHR10098">
    <property type="entry name" value="RAPSYN-RELATED"/>
    <property type="match status" value="1"/>
</dbReference>
<dbReference type="GO" id="GO:0006355">
    <property type="term" value="P:regulation of DNA-templated transcription"/>
    <property type="evidence" value="ECO:0007669"/>
    <property type="project" value="InterPro"/>
</dbReference>
<dbReference type="SUPFAM" id="SSF46894">
    <property type="entry name" value="C-terminal effector domain of the bipartite response regulators"/>
    <property type="match status" value="1"/>
</dbReference>
<evidence type="ECO:0000313" key="4">
    <source>
        <dbReference type="EMBL" id="VAW48985.1"/>
    </source>
</evidence>
<sequence length="614" mass="69955">MYYKIINTIFKFDGQDLYINNKSYKGKRATIEALLLFLQNNGNIVSKDELLKHIWKDVIVSEASVFKLVQLVRNIFIKAGLPKDIIENVYGKGYRITYNIERLPKDFSIPAVASSNRAGLSFKSYYFTITTIILLGVGLLIYTDTSQKVDFLNLDKKESMVALMNSDWEAGLLQIDTILQQDSSHLSSGDLAFLYGKKGLSQYHLQRYNKSIKSYRQALKLFKSLNDKVHLGQTHLNLARSYGRLTSADNSHEKQQEHISSAIILFEQTNSQEKIIDAQMALAYFYKKNNKIPDAISLYEKTILDAQNIGDTTGEMIANSNLAAAYVVINDYDKAIELGQKGLQVALEIGKGIYIANTYSFLSDLYQNQYKSIEAMAMIQQAIKYQLSTNALTHLSPKLITLNFILVQTYQFDKAEELLKLSSQYTMSMNANSGVSIISLYQGLNAARQNNWLEAEQHLLEALAISQRINFKYKQPLNQAYLALAHYFNNNYLQAIEPAMAVINNKSSNQQSQAIAALALAYTYGLMEKIELAEKWYLQTQKLQDPKWLFEYQLFLKLKLERQQQSNSILISQTEREIIDISLQMQNLAQSVLVDADIFTNLKQQILQKIVSNN</sequence>
<dbReference type="SMART" id="SM00862">
    <property type="entry name" value="Trans_reg_C"/>
    <property type="match status" value="1"/>
</dbReference>
<evidence type="ECO:0000256" key="2">
    <source>
        <dbReference type="SAM" id="Phobius"/>
    </source>
</evidence>
<dbReference type="InterPro" id="IPR019734">
    <property type="entry name" value="TPR_rpt"/>
</dbReference>
<evidence type="ECO:0000259" key="3">
    <source>
        <dbReference type="PROSITE" id="PS51755"/>
    </source>
</evidence>
<keyword evidence="2" id="KW-0812">Transmembrane</keyword>
<dbReference type="InterPro" id="IPR016032">
    <property type="entry name" value="Sig_transdc_resp-reg_C-effctor"/>
</dbReference>
<dbReference type="InterPro" id="IPR011990">
    <property type="entry name" value="TPR-like_helical_dom_sf"/>
</dbReference>
<dbReference type="Pfam" id="PF00486">
    <property type="entry name" value="Trans_reg_C"/>
    <property type="match status" value="1"/>
</dbReference>
<dbReference type="Gene3D" id="1.25.40.10">
    <property type="entry name" value="Tetratricopeptide repeat domain"/>
    <property type="match status" value="1"/>
</dbReference>
<dbReference type="EMBL" id="UOFC01000248">
    <property type="protein sequence ID" value="VAW48985.1"/>
    <property type="molecule type" value="Genomic_DNA"/>
</dbReference>
<dbReference type="AlphaFoldDB" id="A0A3B0VZI7"/>
<reference evidence="4" key="1">
    <citation type="submission" date="2018-06" db="EMBL/GenBank/DDBJ databases">
        <authorList>
            <person name="Zhirakovskaya E."/>
        </authorList>
    </citation>
    <scope>NUCLEOTIDE SEQUENCE</scope>
</reference>
<gene>
    <name evidence="4" type="ORF">MNBD_GAMMA03-511</name>
</gene>
<dbReference type="PROSITE" id="PS51755">
    <property type="entry name" value="OMPR_PHOB"/>
    <property type="match status" value="1"/>
</dbReference>
<evidence type="ECO:0000256" key="1">
    <source>
        <dbReference type="ARBA" id="ARBA00023125"/>
    </source>
</evidence>
<dbReference type="GO" id="GO:0000160">
    <property type="term" value="P:phosphorelay signal transduction system"/>
    <property type="evidence" value="ECO:0007669"/>
    <property type="project" value="InterPro"/>
</dbReference>
<name>A0A3B0VZI7_9ZZZZ</name>
<proteinExistence type="predicted"/>
<protein>
    <recommendedName>
        <fullName evidence="3">OmpR/PhoB-type domain-containing protein</fullName>
    </recommendedName>
</protein>
<feature type="transmembrane region" description="Helical" evidence="2">
    <location>
        <begin position="125"/>
        <end position="143"/>
    </location>
</feature>
<dbReference type="GO" id="GO:0003677">
    <property type="term" value="F:DNA binding"/>
    <property type="evidence" value="ECO:0007669"/>
    <property type="project" value="UniProtKB-KW"/>
</dbReference>
<dbReference type="SMART" id="SM00028">
    <property type="entry name" value="TPR"/>
    <property type="match status" value="6"/>
</dbReference>
<feature type="domain" description="OmpR/PhoB-type" evidence="3">
    <location>
        <begin position="1"/>
        <end position="98"/>
    </location>
</feature>
<keyword evidence="2" id="KW-0472">Membrane</keyword>
<keyword evidence="1" id="KW-0238">DNA-binding</keyword>
<dbReference type="InterPro" id="IPR036388">
    <property type="entry name" value="WH-like_DNA-bd_sf"/>
</dbReference>
<accession>A0A3B0VZI7</accession>
<organism evidence="4">
    <name type="scientific">hydrothermal vent metagenome</name>
    <dbReference type="NCBI Taxonomy" id="652676"/>
    <lineage>
        <taxon>unclassified sequences</taxon>
        <taxon>metagenomes</taxon>
        <taxon>ecological metagenomes</taxon>
    </lineage>
</organism>
<dbReference type="Gene3D" id="1.10.10.10">
    <property type="entry name" value="Winged helix-like DNA-binding domain superfamily/Winged helix DNA-binding domain"/>
    <property type="match status" value="1"/>
</dbReference>
<keyword evidence="2" id="KW-1133">Transmembrane helix</keyword>
<dbReference type="SUPFAM" id="SSF48452">
    <property type="entry name" value="TPR-like"/>
    <property type="match status" value="2"/>
</dbReference>